<dbReference type="AlphaFoldDB" id="A0AAV4QB85"/>
<proteinExistence type="predicted"/>
<accession>A0AAV4QB85</accession>
<dbReference type="Proteomes" id="UP001054945">
    <property type="component" value="Unassembled WGS sequence"/>
</dbReference>
<dbReference type="EMBL" id="BPLR01006025">
    <property type="protein sequence ID" value="GIY06958.1"/>
    <property type="molecule type" value="Genomic_DNA"/>
</dbReference>
<keyword evidence="2" id="KW-1185">Reference proteome</keyword>
<sequence>MDSTASNAPAGHSNKIKLHNYDFNADKIDRLKIIQRNLQHNKVATLQFLKFMEDNNRGTGATQSTAAPNLLHWHAPPSNYNTSINSTHASALFIHISHDNIENDNTSLSMAMRSAPRFHLTMVPDLHGL</sequence>
<evidence type="ECO:0000313" key="2">
    <source>
        <dbReference type="Proteomes" id="UP001054945"/>
    </source>
</evidence>
<protein>
    <submittedName>
        <fullName evidence="1">Uncharacterized protein</fullName>
    </submittedName>
</protein>
<name>A0AAV4QB85_CAEEX</name>
<organism evidence="1 2">
    <name type="scientific">Caerostris extrusa</name>
    <name type="common">Bark spider</name>
    <name type="synonym">Caerostris bankana</name>
    <dbReference type="NCBI Taxonomy" id="172846"/>
    <lineage>
        <taxon>Eukaryota</taxon>
        <taxon>Metazoa</taxon>
        <taxon>Ecdysozoa</taxon>
        <taxon>Arthropoda</taxon>
        <taxon>Chelicerata</taxon>
        <taxon>Arachnida</taxon>
        <taxon>Araneae</taxon>
        <taxon>Araneomorphae</taxon>
        <taxon>Entelegynae</taxon>
        <taxon>Araneoidea</taxon>
        <taxon>Araneidae</taxon>
        <taxon>Caerostris</taxon>
    </lineage>
</organism>
<evidence type="ECO:0000313" key="1">
    <source>
        <dbReference type="EMBL" id="GIY06958.1"/>
    </source>
</evidence>
<gene>
    <name evidence="1" type="ORF">CEXT_121041</name>
</gene>
<reference evidence="1 2" key="1">
    <citation type="submission" date="2021-06" db="EMBL/GenBank/DDBJ databases">
        <title>Caerostris extrusa draft genome.</title>
        <authorList>
            <person name="Kono N."/>
            <person name="Arakawa K."/>
        </authorList>
    </citation>
    <scope>NUCLEOTIDE SEQUENCE [LARGE SCALE GENOMIC DNA]</scope>
</reference>
<comment type="caution">
    <text evidence="1">The sequence shown here is derived from an EMBL/GenBank/DDBJ whole genome shotgun (WGS) entry which is preliminary data.</text>
</comment>